<protein>
    <submittedName>
        <fullName evidence="2">Uncharacterized protein</fullName>
    </submittedName>
</protein>
<gene>
    <name evidence="2" type="ORF">pdam_00014875</name>
</gene>
<feature type="region of interest" description="Disordered" evidence="1">
    <location>
        <begin position="121"/>
        <end position="143"/>
    </location>
</feature>
<proteinExistence type="predicted"/>
<comment type="caution">
    <text evidence="2">The sequence shown here is derived from an EMBL/GenBank/DDBJ whole genome shotgun (WGS) entry which is preliminary data.</text>
</comment>
<feature type="region of interest" description="Disordered" evidence="1">
    <location>
        <begin position="44"/>
        <end position="65"/>
    </location>
</feature>
<keyword evidence="3" id="KW-1185">Reference proteome</keyword>
<evidence type="ECO:0000313" key="3">
    <source>
        <dbReference type="Proteomes" id="UP000275408"/>
    </source>
</evidence>
<evidence type="ECO:0000313" key="2">
    <source>
        <dbReference type="EMBL" id="RMX40983.1"/>
    </source>
</evidence>
<name>A0A3M6THS8_POCDA</name>
<dbReference type="EMBL" id="RCHS01003539">
    <property type="protein sequence ID" value="RMX40983.1"/>
    <property type="molecule type" value="Genomic_DNA"/>
</dbReference>
<dbReference type="AlphaFoldDB" id="A0A3M6THS8"/>
<dbReference type="Proteomes" id="UP000275408">
    <property type="component" value="Unassembled WGS sequence"/>
</dbReference>
<accession>A0A3M6THS8</accession>
<feature type="compositionally biased region" description="Basic and acidic residues" evidence="1">
    <location>
        <begin position="121"/>
        <end position="132"/>
    </location>
</feature>
<evidence type="ECO:0000256" key="1">
    <source>
        <dbReference type="SAM" id="MobiDB-lite"/>
    </source>
</evidence>
<dbReference type="OrthoDB" id="10453093at2759"/>
<sequence length="158" mass="18419">MMKGLDDESAKGAAYRYFDLCDREFIECRVRLSEILRSVEQREHEAFKSNRQETESSRSGRSRVSEELNQAYQSYDELLDDESAKGATYRYFDLCDWEFIECLVRLSEILCSVEQREHEEFESSRQETESSHSARSRVSGSLRSSRLLVMSKRAEAAT</sequence>
<organism evidence="2 3">
    <name type="scientific">Pocillopora damicornis</name>
    <name type="common">Cauliflower coral</name>
    <name type="synonym">Millepora damicornis</name>
    <dbReference type="NCBI Taxonomy" id="46731"/>
    <lineage>
        <taxon>Eukaryota</taxon>
        <taxon>Metazoa</taxon>
        <taxon>Cnidaria</taxon>
        <taxon>Anthozoa</taxon>
        <taxon>Hexacorallia</taxon>
        <taxon>Scleractinia</taxon>
        <taxon>Astrocoeniina</taxon>
        <taxon>Pocilloporidae</taxon>
        <taxon>Pocillopora</taxon>
    </lineage>
</organism>
<reference evidence="2 3" key="1">
    <citation type="journal article" date="2018" name="Sci. Rep.">
        <title>Comparative analysis of the Pocillopora damicornis genome highlights role of immune system in coral evolution.</title>
        <authorList>
            <person name="Cunning R."/>
            <person name="Bay R.A."/>
            <person name="Gillette P."/>
            <person name="Baker A.C."/>
            <person name="Traylor-Knowles N."/>
        </authorList>
    </citation>
    <scope>NUCLEOTIDE SEQUENCE [LARGE SCALE GENOMIC DNA]</scope>
    <source>
        <strain evidence="2">RSMAS</strain>
        <tissue evidence="2">Whole animal</tissue>
    </source>
</reference>
<feature type="compositionally biased region" description="Low complexity" evidence="1">
    <location>
        <begin position="133"/>
        <end position="143"/>
    </location>
</feature>